<evidence type="ECO:0000313" key="2">
    <source>
        <dbReference type="EMBL" id="MQL87327.1"/>
    </source>
</evidence>
<dbReference type="AlphaFoldDB" id="A0A843UXZ9"/>
<gene>
    <name evidence="2" type="ORF">Taro_019861</name>
</gene>
<proteinExistence type="predicted"/>
<protein>
    <submittedName>
        <fullName evidence="2">Uncharacterized protein</fullName>
    </submittedName>
</protein>
<keyword evidence="3" id="KW-1185">Reference proteome</keyword>
<organism evidence="2 3">
    <name type="scientific">Colocasia esculenta</name>
    <name type="common">Wild taro</name>
    <name type="synonym">Arum esculentum</name>
    <dbReference type="NCBI Taxonomy" id="4460"/>
    <lineage>
        <taxon>Eukaryota</taxon>
        <taxon>Viridiplantae</taxon>
        <taxon>Streptophyta</taxon>
        <taxon>Embryophyta</taxon>
        <taxon>Tracheophyta</taxon>
        <taxon>Spermatophyta</taxon>
        <taxon>Magnoliopsida</taxon>
        <taxon>Liliopsida</taxon>
        <taxon>Araceae</taxon>
        <taxon>Aroideae</taxon>
        <taxon>Colocasieae</taxon>
        <taxon>Colocasia</taxon>
    </lineage>
</organism>
<evidence type="ECO:0000256" key="1">
    <source>
        <dbReference type="SAM" id="MobiDB-lite"/>
    </source>
</evidence>
<name>A0A843UXZ9_COLES</name>
<dbReference type="EMBL" id="NMUH01000969">
    <property type="protein sequence ID" value="MQL87327.1"/>
    <property type="molecule type" value="Genomic_DNA"/>
</dbReference>
<accession>A0A843UXZ9</accession>
<feature type="region of interest" description="Disordered" evidence="1">
    <location>
        <begin position="1"/>
        <end position="44"/>
    </location>
</feature>
<dbReference type="Proteomes" id="UP000652761">
    <property type="component" value="Unassembled WGS sequence"/>
</dbReference>
<evidence type="ECO:0000313" key="3">
    <source>
        <dbReference type="Proteomes" id="UP000652761"/>
    </source>
</evidence>
<sequence>MVAALGKATPRSVAIRSRRDDTSRSQPLGVFKKPQPDRTTVSSARPREGELRRFLVEIRVFSVLVLWEARVEREKRRGSVVSRGIACSSRGRVTPPIFGARIAWNAGFDQFNTYYTIDIMPRNSLKHEKHQLRVVCMVWIGNPWRGSRIKVPVC</sequence>
<reference evidence="2" key="1">
    <citation type="submission" date="2017-07" db="EMBL/GenBank/DDBJ databases">
        <title>Taro Niue Genome Assembly and Annotation.</title>
        <authorList>
            <person name="Atibalentja N."/>
            <person name="Keating K."/>
            <person name="Fields C.J."/>
        </authorList>
    </citation>
    <scope>NUCLEOTIDE SEQUENCE</scope>
    <source>
        <strain evidence="2">Niue_2</strain>
        <tissue evidence="2">Leaf</tissue>
    </source>
</reference>
<comment type="caution">
    <text evidence="2">The sequence shown here is derived from an EMBL/GenBank/DDBJ whole genome shotgun (WGS) entry which is preliminary data.</text>
</comment>